<dbReference type="Pfam" id="PF06839">
    <property type="entry name" value="Zn_ribbon_GRF"/>
    <property type="match status" value="1"/>
</dbReference>
<accession>A0ABC8UWG8</accession>
<evidence type="ECO:0000256" key="3">
    <source>
        <dbReference type="ARBA" id="ARBA00022833"/>
    </source>
</evidence>
<keyword evidence="6" id="KW-1185">Reference proteome</keyword>
<dbReference type="Proteomes" id="UP001642360">
    <property type="component" value="Unassembled WGS sequence"/>
</dbReference>
<reference evidence="5 6" key="1">
    <citation type="submission" date="2024-02" db="EMBL/GenBank/DDBJ databases">
        <authorList>
            <person name="Vignale AGUSTIN F."/>
            <person name="Sosa J E."/>
            <person name="Modenutti C."/>
        </authorList>
    </citation>
    <scope>NUCLEOTIDE SEQUENCE [LARGE SCALE GENOMIC DNA]</scope>
</reference>
<sequence>MILSIIEGSSGGLMYRNMQCGCGHRALVKISESANNLRKLYCHCPSSNNKKCGFFKWLTPEKVETRLTSETIERRTNQDVKTRLNIDEMSSRLKHLQANEAATMFKL</sequence>
<dbReference type="EMBL" id="CAUOFW020009291">
    <property type="protein sequence ID" value="CAK9185408.1"/>
    <property type="molecule type" value="Genomic_DNA"/>
</dbReference>
<name>A0ABC8UWG8_9AQUA</name>
<evidence type="ECO:0000313" key="6">
    <source>
        <dbReference type="Proteomes" id="UP001642360"/>
    </source>
</evidence>
<protein>
    <recommendedName>
        <fullName evidence="4">GRF-type domain-containing protein</fullName>
    </recommendedName>
</protein>
<dbReference type="InterPro" id="IPR010666">
    <property type="entry name" value="Znf_GRF"/>
</dbReference>
<gene>
    <name evidence="5" type="ORF">ILEXP_LOCUS55807</name>
</gene>
<evidence type="ECO:0000256" key="2">
    <source>
        <dbReference type="ARBA" id="ARBA00022771"/>
    </source>
</evidence>
<comment type="caution">
    <text evidence="5">The sequence shown here is derived from an EMBL/GenBank/DDBJ whole genome shotgun (WGS) entry which is preliminary data.</text>
</comment>
<dbReference type="GO" id="GO:0008270">
    <property type="term" value="F:zinc ion binding"/>
    <property type="evidence" value="ECO:0007669"/>
    <property type="project" value="UniProtKB-KW"/>
</dbReference>
<evidence type="ECO:0000259" key="4">
    <source>
        <dbReference type="Pfam" id="PF06839"/>
    </source>
</evidence>
<evidence type="ECO:0000313" key="5">
    <source>
        <dbReference type="EMBL" id="CAK9185408.1"/>
    </source>
</evidence>
<evidence type="ECO:0000256" key="1">
    <source>
        <dbReference type="ARBA" id="ARBA00022723"/>
    </source>
</evidence>
<keyword evidence="3" id="KW-0862">Zinc</keyword>
<keyword evidence="1" id="KW-0479">Metal-binding</keyword>
<feature type="domain" description="GRF-type" evidence="4">
    <location>
        <begin position="19"/>
        <end position="57"/>
    </location>
</feature>
<dbReference type="AlphaFoldDB" id="A0ABC8UWG8"/>
<organism evidence="5 6">
    <name type="scientific">Ilex paraguariensis</name>
    <name type="common">yerba mate</name>
    <dbReference type="NCBI Taxonomy" id="185542"/>
    <lineage>
        <taxon>Eukaryota</taxon>
        <taxon>Viridiplantae</taxon>
        <taxon>Streptophyta</taxon>
        <taxon>Embryophyta</taxon>
        <taxon>Tracheophyta</taxon>
        <taxon>Spermatophyta</taxon>
        <taxon>Magnoliopsida</taxon>
        <taxon>eudicotyledons</taxon>
        <taxon>Gunneridae</taxon>
        <taxon>Pentapetalae</taxon>
        <taxon>asterids</taxon>
        <taxon>campanulids</taxon>
        <taxon>Aquifoliales</taxon>
        <taxon>Aquifoliaceae</taxon>
        <taxon>Ilex</taxon>
    </lineage>
</organism>
<proteinExistence type="predicted"/>
<keyword evidence="2" id="KW-0863">Zinc-finger</keyword>